<dbReference type="FunFam" id="1.20.1510.10:FF:000006">
    <property type="entry name" value="Divalent cation efflux transporter"/>
    <property type="match status" value="1"/>
</dbReference>
<evidence type="ECO:0000256" key="7">
    <source>
        <dbReference type="SAM" id="Phobius"/>
    </source>
</evidence>
<keyword evidence="5 7" id="KW-1133">Transmembrane helix</keyword>
<dbReference type="InterPro" id="IPR027470">
    <property type="entry name" value="Cation_efflux_CTD"/>
</dbReference>
<dbReference type="Gene3D" id="1.20.1510.10">
    <property type="entry name" value="Cation efflux protein transmembrane domain"/>
    <property type="match status" value="1"/>
</dbReference>
<organism evidence="11 12">
    <name type="scientific">Alistipes onderdonkii</name>
    <dbReference type="NCBI Taxonomy" id="328813"/>
    <lineage>
        <taxon>Bacteria</taxon>
        <taxon>Pseudomonadati</taxon>
        <taxon>Bacteroidota</taxon>
        <taxon>Bacteroidia</taxon>
        <taxon>Bacteroidales</taxon>
        <taxon>Rikenellaceae</taxon>
        <taxon>Alistipes</taxon>
    </lineage>
</organism>
<reference evidence="12" key="1">
    <citation type="submission" date="2017-04" db="EMBL/GenBank/DDBJ databases">
        <title>Function of individual gut microbiota members based on whole genome sequencing of pure cultures obtained from chicken caecum.</title>
        <authorList>
            <person name="Medvecky M."/>
            <person name="Cejkova D."/>
            <person name="Polansky O."/>
            <person name="Karasova D."/>
            <person name="Kubasova T."/>
            <person name="Cizek A."/>
            <person name="Rychlik I."/>
        </authorList>
    </citation>
    <scope>NUCLEOTIDE SEQUENCE [LARGE SCALE GENOMIC DNA]</scope>
    <source>
        <strain evidence="12">An90</strain>
    </source>
</reference>
<dbReference type="SUPFAM" id="SSF160240">
    <property type="entry name" value="Cation efflux protein cytoplasmic domain-like"/>
    <property type="match status" value="1"/>
</dbReference>
<dbReference type="Pfam" id="PF16916">
    <property type="entry name" value="ZT_dimer"/>
    <property type="match status" value="1"/>
</dbReference>
<evidence type="ECO:0000256" key="1">
    <source>
        <dbReference type="ARBA" id="ARBA00004141"/>
    </source>
</evidence>
<name>A0A1Y3R1E0_9BACT</name>
<feature type="transmembrane region" description="Helical" evidence="7">
    <location>
        <begin position="187"/>
        <end position="208"/>
    </location>
</feature>
<dbReference type="EMBL" id="NFHB01000004">
    <property type="protein sequence ID" value="OUN03449.1"/>
    <property type="molecule type" value="Genomic_DNA"/>
</dbReference>
<feature type="transmembrane region" description="Helical" evidence="7">
    <location>
        <begin position="84"/>
        <end position="102"/>
    </location>
</feature>
<keyword evidence="6 7" id="KW-0472">Membrane</keyword>
<dbReference type="EMBL" id="VVXH01000002">
    <property type="protein sequence ID" value="KAA2380401.1"/>
    <property type="molecule type" value="Genomic_DNA"/>
</dbReference>
<dbReference type="GO" id="GO:0008324">
    <property type="term" value="F:monoatomic cation transmembrane transporter activity"/>
    <property type="evidence" value="ECO:0007669"/>
    <property type="project" value="InterPro"/>
</dbReference>
<dbReference type="GO" id="GO:0016020">
    <property type="term" value="C:membrane"/>
    <property type="evidence" value="ECO:0007669"/>
    <property type="project" value="UniProtKB-SubCell"/>
</dbReference>
<dbReference type="Proteomes" id="UP000322940">
    <property type="component" value="Unassembled WGS sequence"/>
</dbReference>
<protein>
    <submittedName>
        <fullName evidence="10">Cation transporter</fullName>
    </submittedName>
    <submittedName>
        <fullName evidence="11">Cation-efflux pump</fullName>
    </submittedName>
</protein>
<dbReference type="eggNOG" id="COG0053">
    <property type="taxonomic scope" value="Bacteria"/>
</dbReference>
<comment type="similarity">
    <text evidence="2">Belongs to the cation diffusion facilitator (CDF) transporter (TC 2.A.4) family.</text>
</comment>
<dbReference type="PANTHER" id="PTHR43840:SF15">
    <property type="entry name" value="MITOCHONDRIAL METAL TRANSPORTER 1-RELATED"/>
    <property type="match status" value="1"/>
</dbReference>
<reference evidence="11" key="2">
    <citation type="journal article" date="2018" name="BMC Genomics">
        <title>Whole genome sequencing and function prediction of 133 gut anaerobes isolated from chicken caecum in pure cultures.</title>
        <authorList>
            <person name="Medvecky M."/>
            <person name="Cejkova D."/>
            <person name="Polansky O."/>
            <person name="Karasova D."/>
            <person name="Kubasova T."/>
            <person name="Cizek A."/>
            <person name="Rychlik I."/>
        </authorList>
    </citation>
    <scope>NUCLEOTIDE SEQUENCE</scope>
    <source>
        <strain evidence="11">An90</strain>
    </source>
</reference>
<dbReference type="Proteomes" id="UP000195772">
    <property type="component" value="Unassembled WGS sequence"/>
</dbReference>
<comment type="caution">
    <text evidence="11">The sequence shown here is derived from an EMBL/GenBank/DDBJ whole genome shotgun (WGS) entry which is preliminary data.</text>
</comment>
<dbReference type="OrthoDB" id="9806522at2"/>
<dbReference type="SUPFAM" id="SSF161111">
    <property type="entry name" value="Cation efflux protein transmembrane domain-like"/>
    <property type="match status" value="1"/>
</dbReference>
<dbReference type="InterPro" id="IPR002524">
    <property type="entry name" value="Cation_efflux"/>
</dbReference>
<dbReference type="InterPro" id="IPR027469">
    <property type="entry name" value="Cation_efflux_TMD_sf"/>
</dbReference>
<evidence type="ECO:0000256" key="3">
    <source>
        <dbReference type="ARBA" id="ARBA00022448"/>
    </source>
</evidence>
<dbReference type="AlphaFoldDB" id="A0A1Y3R1E0"/>
<proteinExistence type="inferred from homology"/>
<accession>A0A1Y3R1E0</accession>
<sequence>MSCEAEARKRVIYRVTFVGFVVNLVLTAMKFAAGIAGRSGAMVADAVHSCSDMLTDIVVIAFAKVSAKPRDDGHDYGHGKYETLATIIISLALAAVGAGILLSSIRAIRIVVDGGELPRPGAVALAAAAVSIVVKEILYRYTVREGRRVESPSMVANAWHHRSDALSSLGTLAGIGCAYFLGQRWRIADPIAALVVAVFIFKIAFDLIRTGLGELLERSLPDETEREILGIVTADPRVGEPHNLRTRRIGAAIAVEVHVRVDGAMSVARSHELTVDIERRLRARFGEGTIISIHVEPAKCPSGAEIPGVDPPSCP</sequence>
<evidence type="ECO:0000313" key="13">
    <source>
        <dbReference type="Proteomes" id="UP000322940"/>
    </source>
</evidence>
<feature type="domain" description="Cation efflux protein cytoplasmic" evidence="9">
    <location>
        <begin position="220"/>
        <end position="297"/>
    </location>
</feature>
<evidence type="ECO:0000313" key="11">
    <source>
        <dbReference type="EMBL" id="OUN03449.1"/>
    </source>
</evidence>
<feature type="domain" description="Cation efflux protein transmembrane" evidence="8">
    <location>
        <begin position="17"/>
        <end position="216"/>
    </location>
</feature>
<feature type="transmembrane region" description="Helical" evidence="7">
    <location>
        <begin position="12"/>
        <end position="36"/>
    </location>
</feature>
<evidence type="ECO:0000256" key="6">
    <source>
        <dbReference type="ARBA" id="ARBA00023136"/>
    </source>
</evidence>
<evidence type="ECO:0000313" key="12">
    <source>
        <dbReference type="Proteomes" id="UP000195772"/>
    </source>
</evidence>
<evidence type="ECO:0000313" key="10">
    <source>
        <dbReference type="EMBL" id="KAA2380401.1"/>
    </source>
</evidence>
<keyword evidence="4 7" id="KW-0812">Transmembrane</keyword>
<dbReference type="PANTHER" id="PTHR43840">
    <property type="entry name" value="MITOCHONDRIAL METAL TRANSPORTER 1-RELATED"/>
    <property type="match status" value="1"/>
</dbReference>
<dbReference type="Pfam" id="PF01545">
    <property type="entry name" value="Cation_efflux"/>
    <property type="match status" value="1"/>
</dbReference>
<dbReference type="NCBIfam" id="TIGR01297">
    <property type="entry name" value="CDF"/>
    <property type="match status" value="1"/>
</dbReference>
<comment type="subcellular location">
    <subcellularLocation>
        <location evidence="1">Membrane</location>
        <topology evidence="1">Multi-pass membrane protein</topology>
    </subcellularLocation>
</comment>
<dbReference type="Gene3D" id="3.30.70.1350">
    <property type="entry name" value="Cation efflux protein, cytoplasmic domain"/>
    <property type="match status" value="1"/>
</dbReference>
<evidence type="ECO:0000259" key="9">
    <source>
        <dbReference type="Pfam" id="PF16916"/>
    </source>
</evidence>
<evidence type="ECO:0000259" key="8">
    <source>
        <dbReference type="Pfam" id="PF01545"/>
    </source>
</evidence>
<evidence type="ECO:0000256" key="4">
    <source>
        <dbReference type="ARBA" id="ARBA00022692"/>
    </source>
</evidence>
<dbReference type="InterPro" id="IPR036837">
    <property type="entry name" value="Cation_efflux_CTD_sf"/>
</dbReference>
<dbReference type="InterPro" id="IPR050291">
    <property type="entry name" value="CDF_Transporter"/>
</dbReference>
<evidence type="ECO:0000256" key="2">
    <source>
        <dbReference type="ARBA" id="ARBA00008114"/>
    </source>
</evidence>
<evidence type="ECO:0000256" key="5">
    <source>
        <dbReference type="ARBA" id="ARBA00022989"/>
    </source>
</evidence>
<dbReference type="InterPro" id="IPR058533">
    <property type="entry name" value="Cation_efflux_TM"/>
</dbReference>
<keyword evidence="3" id="KW-0813">Transport</keyword>
<reference evidence="10 13" key="3">
    <citation type="journal article" date="2019" name="Nat. Med.">
        <title>A library of human gut bacterial isolates paired with longitudinal multiomics data enables mechanistic microbiome research.</title>
        <authorList>
            <person name="Poyet M."/>
            <person name="Groussin M."/>
            <person name="Gibbons S.M."/>
            <person name="Avila-Pacheco J."/>
            <person name="Jiang X."/>
            <person name="Kearney S.M."/>
            <person name="Perrotta A.R."/>
            <person name="Berdy B."/>
            <person name="Zhao S."/>
            <person name="Lieberman T.D."/>
            <person name="Swanson P.K."/>
            <person name="Smith M."/>
            <person name="Roesemann S."/>
            <person name="Alexander J.E."/>
            <person name="Rich S.A."/>
            <person name="Livny J."/>
            <person name="Vlamakis H."/>
            <person name="Clish C."/>
            <person name="Bullock K."/>
            <person name="Deik A."/>
            <person name="Scott J."/>
            <person name="Pierce K.A."/>
            <person name="Xavier R.J."/>
            <person name="Alm E.J."/>
        </authorList>
    </citation>
    <scope>NUCLEOTIDE SEQUENCE [LARGE SCALE GENOMIC DNA]</scope>
    <source>
        <strain evidence="10 13">BIOML-A266</strain>
    </source>
</reference>
<gene>
    <name evidence="11" type="ORF">B5G41_07110</name>
    <name evidence="10" type="ORF">F2Y10_02855</name>
</gene>
<dbReference type="RefSeq" id="WP_018696396.1">
    <property type="nucleotide sequence ID" value="NZ_AP025562.1"/>
</dbReference>